<name>W6RFZ2_9HYPH</name>
<dbReference type="SUPFAM" id="SSF56925">
    <property type="entry name" value="OMPA-like"/>
    <property type="match status" value="1"/>
</dbReference>
<evidence type="ECO:0000313" key="1">
    <source>
        <dbReference type="EMBL" id="CDM57608.1"/>
    </source>
</evidence>
<dbReference type="KEGG" id="rhl:LPU83_1949"/>
<evidence type="ECO:0000313" key="2">
    <source>
        <dbReference type="Proteomes" id="UP000019443"/>
    </source>
</evidence>
<accession>W6RFZ2</accession>
<dbReference type="HOGENOM" id="CLU_3332107_0_0_5"/>
<dbReference type="EMBL" id="HG916852">
    <property type="protein sequence ID" value="CDM57608.1"/>
    <property type="molecule type" value="Genomic_DNA"/>
</dbReference>
<reference evidence="1" key="1">
    <citation type="submission" date="2013-11" db="EMBL/GenBank/DDBJ databases">
        <title>Draft genome sequence of the broad-host-range Rhizobium sp. LPU83 strain, a member of the low-genetic diversity Oregon-like Rhizobium sp. group.</title>
        <authorList>
            <person name="Wibberg D."/>
            <person name="Puehler A."/>
            <person name="Schlueter A."/>
        </authorList>
    </citation>
    <scope>NUCLEOTIDE SEQUENCE [LARGE SCALE GENOMIC DNA]</scope>
    <source>
        <strain evidence="1">LPU83</strain>
    </source>
</reference>
<organism evidence="1 2">
    <name type="scientific">Rhizobium favelukesii</name>
    <dbReference type="NCBI Taxonomy" id="348824"/>
    <lineage>
        <taxon>Bacteria</taxon>
        <taxon>Pseudomonadati</taxon>
        <taxon>Pseudomonadota</taxon>
        <taxon>Alphaproteobacteria</taxon>
        <taxon>Hyphomicrobiales</taxon>
        <taxon>Rhizobiaceae</taxon>
        <taxon>Rhizobium/Agrobacterium group</taxon>
        <taxon>Rhizobium</taxon>
    </lineage>
</organism>
<dbReference type="InterPro" id="IPR011250">
    <property type="entry name" value="OMP/PagP_B-barrel"/>
</dbReference>
<dbReference type="PATRIC" id="fig|348824.6.peg.2097"/>
<protein>
    <submittedName>
        <fullName evidence="1">Conserved protein</fullName>
    </submittedName>
</protein>
<dbReference type="RefSeq" id="WP_374046192.1">
    <property type="nucleotide sequence ID" value="NZ_ATTO01000008.1"/>
</dbReference>
<dbReference type="Proteomes" id="UP000019443">
    <property type="component" value="Chromosome"/>
</dbReference>
<sequence length="38" mass="4200">MMSCRAEYRYSDYGDEEIQGTGVDLDQHAVSAGIGVKF</sequence>
<gene>
    <name evidence="1" type="ORF">LPU83_1949</name>
</gene>
<keyword evidence="2" id="KW-1185">Reference proteome</keyword>
<dbReference type="AlphaFoldDB" id="W6RFZ2"/>
<proteinExistence type="predicted"/>